<reference evidence="1 2" key="1">
    <citation type="journal article" date="2008" name="Proc. Natl. Acad. Sci. U.S.A.">
        <title>Niche adaptation and genome expansion in the chlorophyll d-producing cyanobacterium Acaryochloris marina.</title>
        <authorList>
            <person name="Swingley W.D."/>
            <person name="Chen M."/>
            <person name="Cheung P.C."/>
            <person name="Conrad A.L."/>
            <person name="Dejesa L.C."/>
            <person name="Hao J."/>
            <person name="Honchak B.M."/>
            <person name="Karbach L.E."/>
            <person name="Kurdoglu A."/>
            <person name="Lahiri S."/>
            <person name="Mastrian S.D."/>
            <person name="Miyashita H."/>
            <person name="Page L."/>
            <person name="Ramakrishna P."/>
            <person name="Satoh S."/>
            <person name="Sattley W.M."/>
            <person name="Shimada Y."/>
            <person name="Taylor H.L."/>
            <person name="Tomo T."/>
            <person name="Tsuchiya T."/>
            <person name="Wang Z.T."/>
            <person name="Raymond J."/>
            <person name="Mimuro M."/>
            <person name="Blankenship R.E."/>
            <person name="Touchman J.W."/>
        </authorList>
    </citation>
    <scope>NUCLEOTIDE SEQUENCE [LARGE SCALE GENOMIC DNA]</scope>
    <source>
        <strain evidence="2">MBIC 11017</strain>
        <plasmid evidence="2">Plasmid pREB2</plasmid>
    </source>
</reference>
<sequence length="37" mass="3943">MTVLICLDDIQEWGYAMALHMRALDADCAVSVSGGGE</sequence>
<name>A8ZLR4_ACAM1</name>
<dbReference type="HOGENOM" id="CLU_3338791_0_0_3"/>
<dbReference type="KEGG" id="amr:AM1_B0373"/>
<keyword evidence="2" id="KW-1185">Reference proteome</keyword>
<proteinExistence type="predicted"/>
<dbReference type="AlphaFoldDB" id="A8ZLR4"/>
<geneLocation type="plasmid" evidence="1 2">
    <name>pREB2</name>
</geneLocation>
<keyword evidence="1" id="KW-0614">Plasmid</keyword>
<organism evidence="1 2">
    <name type="scientific">Acaryochloris marina (strain MBIC 11017)</name>
    <dbReference type="NCBI Taxonomy" id="329726"/>
    <lineage>
        <taxon>Bacteria</taxon>
        <taxon>Bacillati</taxon>
        <taxon>Cyanobacteriota</taxon>
        <taxon>Cyanophyceae</taxon>
        <taxon>Acaryochloridales</taxon>
        <taxon>Acaryochloridaceae</taxon>
        <taxon>Acaryochloris</taxon>
    </lineage>
</organism>
<gene>
    <name evidence="1" type="ordered locus">AM1_B0373</name>
</gene>
<dbReference type="Proteomes" id="UP000000268">
    <property type="component" value="Plasmid pREB2"/>
</dbReference>
<protein>
    <submittedName>
        <fullName evidence="1">Uncharacterized protein</fullName>
    </submittedName>
</protein>
<dbReference type="EMBL" id="CP000839">
    <property type="protein sequence ID" value="ABW32091.1"/>
    <property type="molecule type" value="Genomic_DNA"/>
</dbReference>
<evidence type="ECO:0000313" key="2">
    <source>
        <dbReference type="Proteomes" id="UP000000268"/>
    </source>
</evidence>
<evidence type="ECO:0000313" key="1">
    <source>
        <dbReference type="EMBL" id="ABW32091.1"/>
    </source>
</evidence>
<accession>A8ZLR4</accession>